<evidence type="ECO:0000313" key="1">
    <source>
        <dbReference type="EMBL" id="AMY70874.1"/>
    </source>
</evidence>
<dbReference type="STRING" id="1335048.AKL17_3651"/>
<keyword evidence="2" id="KW-1185">Reference proteome</keyword>
<proteinExistence type="predicted"/>
<reference evidence="1 2" key="1">
    <citation type="submission" date="2015-09" db="EMBL/GenBank/DDBJ databases">
        <title>Complete genome sequence of Defluviimonas alba cai42t isolated from an oilfield in Xinjiang.</title>
        <authorList>
            <person name="Geng S."/>
            <person name="Pan X."/>
            <person name="Wu X."/>
        </authorList>
    </citation>
    <scope>NUCLEOTIDE SEQUENCE [LARGE SCALE GENOMIC DNA]</scope>
    <source>
        <strain evidence="2">cai42</strain>
    </source>
</reference>
<dbReference type="KEGG" id="daa:AKL17_3651"/>
<gene>
    <name evidence="1" type="ORF">AKL17_3651</name>
</gene>
<name>A0A159Z8E6_9RHOB</name>
<accession>A0A159Z8E6</accession>
<dbReference type="RefSeq" id="WP_166507173.1">
    <property type="nucleotide sequence ID" value="NZ_CP012661.1"/>
</dbReference>
<evidence type="ECO:0000313" key="2">
    <source>
        <dbReference type="Proteomes" id="UP000076128"/>
    </source>
</evidence>
<sequence length="229" mass="26420">MNGDDLLKEFERRITKSKGTKTVTDSVLARALGVTQPQLTNYRGKTLTARQVVNLVEKYSKAAERQLVESTVVPIVEFLHIDLTESRRGARWEIFRSVDDRGNDRPYFVGLRKALEAKHGIYVFHDSRGRAIYAGKAQRLSLWTEMNNAFNRDRGEVQNIKRVSHPQNRVEYRTPQEQHRQIVKQSVPLHDVASYCSAYEVPDQMIGKFEALIVRAFANDLLNVRMENF</sequence>
<organism evidence="1 2">
    <name type="scientific">Frigidibacter mobilis</name>
    <dbReference type="NCBI Taxonomy" id="1335048"/>
    <lineage>
        <taxon>Bacteria</taxon>
        <taxon>Pseudomonadati</taxon>
        <taxon>Pseudomonadota</taxon>
        <taxon>Alphaproteobacteria</taxon>
        <taxon>Rhodobacterales</taxon>
        <taxon>Paracoccaceae</taxon>
        <taxon>Frigidibacter</taxon>
    </lineage>
</organism>
<dbReference type="PATRIC" id="fig|1335048.3.peg.3786"/>
<dbReference type="AlphaFoldDB" id="A0A159Z8E6"/>
<dbReference type="Proteomes" id="UP000076128">
    <property type="component" value="Chromosome"/>
</dbReference>
<protein>
    <submittedName>
        <fullName evidence="1">Uncharacterized protein</fullName>
    </submittedName>
</protein>
<dbReference type="EMBL" id="CP012661">
    <property type="protein sequence ID" value="AMY70874.1"/>
    <property type="molecule type" value="Genomic_DNA"/>
</dbReference>